<protein>
    <submittedName>
        <fullName evidence="1">Uncharacterized protein</fullName>
    </submittedName>
</protein>
<organism evidence="1">
    <name type="scientific">Campylobacter lari</name>
    <dbReference type="NCBI Taxonomy" id="201"/>
    <lineage>
        <taxon>Bacteria</taxon>
        <taxon>Pseudomonadati</taxon>
        <taxon>Campylobacterota</taxon>
        <taxon>Epsilonproteobacteria</taxon>
        <taxon>Campylobacterales</taxon>
        <taxon>Campylobacteraceae</taxon>
        <taxon>Campylobacter</taxon>
    </lineage>
</organism>
<accession>A0A5L8LNE3</accession>
<reference evidence="1" key="1">
    <citation type="submission" date="2018-05" db="EMBL/GenBank/DDBJ databases">
        <authorList>
            <consortium name="PulseNet: The National Subtyping Network for Foodborne Disease Surveillance"/>
            <person name="Tarr C.L."/>
            <person name="Trees E."/>
            <person name="Katz L.S."/>
            <person name="Carleton-Romer H.A."/>
            <person name="Stroika S."/>
            <person name="Kucerova Z."/>
            <person name="Roache K.F."/>
            <person name="Sabol A.L."/>
            <person name="Besser J."/>
            <person name="Gerner-Smidt P."/>
        </authorList>
    </citation>
    <scope>NUCLEOTIDE SEQUENCE</scope>
    <source>
        <strain evidence="1">2008D-7097</strain>
    </source>
</reference>
<proteinExistence type="predicted"/>
<comment type="caution">
    <text evidence="1">The sequence shown here is derived from an EMBL/GenBank/DDBJ whole genome shotgun (WGS) entry which is preliminary data.</text>
</comment>
<gene>
    <name evidence="1" type="ORF">A0Y42_04795</name>
</gene>
<sequence length="276" mass="31193">MSGDGSLSKNEAVFSSDRETSWIELKAKAPFNDVIIEVETQEGIKVTKKIGYIYYPEIVNRDIIDYYHGGKIKITGLRPHSISRFQNIGFYYVKPVSMEILSDDKGESIVEFEKISPVATSNYEDRYSVFKFSYENPNKQDSSESILDIPIHVEAIDNTLHFHFTSYKSSGSCYKSENLAVDGGLPNEPINVDWSLAWGVGMSTNSFPSPGKQHFDKTGKLIMYGGVVWCTGIIDATREMTFTFKRKEDTQVYPTIVFDLNSNSANDIERIIKPLN</sequence>
<evidence type="ECO:0000313" key="1">
    <source>
        <dbReference type="EMBL" id="EAK9940134.1"/>
    </source>
</evidence>
<dbReference type="AlphaFoldDB" id="A0A5L8LNE3"/>
<dbReference type="EMBL" id="AACKMK010000004">
    <property type="protein sequence ID" value="EAK9940134.1"/>
    <property type="molecule type" value="Genomic_DNA"/>
</dbReference>
<name>A0A5L8LNE3_CAMLA</name>